<dbReference type="InterPro" id="IPR013083">
    <property type="entry name" value="Znf_RING/FYVE/PHD"/>
</dbReference>
<name>A0A2I0BFE4_9ASPA</name>
<dbReference type="PROSITE" id="PS50089">
    <property type="entry name" value="ZF_RING_2"/>
    <property type="match status" value="1"/>
</dbReference>
<feature type="coiled-coil region" evidence="2">
    <location>
        <begin position="575"/>
        <end position="666"/>
    </location>
</feature>
<dbReference type="PANTHER" id="PTHR46405">
    <property type="entry name" value="OS05G0141500 PROTEIN"/>
    <property type="match status" value="1"/>
</dbReference>
<keyword evidence="1" id="KW-0862">Zinc</keyword>
<dbReference type="EMBL" id="KZ451885">
    <property type="protein sequence ID" value="PKA66492.1"/>
    <property type="molecule type" value="Genomic_DNA"/>
</dbReference>
<feature type="coiled-coil region" evidence="2">
    <location>
        <begin position="473"/>
        <end position="539"/>
    </location>
</feature>
<keyword evidence="2" id="KW-0175">Coiled coil</keyword>
<dbReference type="Pfam" id="PF13920">
    <property type="entry name" value="zf-C3HC4_3"/>
    <property type="match status" value="1"/>
</dbReference>
<dbReference type="GO" id="GO:0008270">
    <property type="term" value="F:zinc ion binding"/>
    <property type="evidence" value="ECO:0007669"/>
    <property type="project" value="UniProtKB-KW"/>
</dbReference>
<feature type="compositionally biased region" description="Polar residues" evidence="3">
    <location>
        <begin position="342"/>
        <end position="353"/>
    </location>
</feature>
<dbReference type="InterPro" id="IPR046527">
    <property type="entry name" value="PIR2-like_helical"/>
</dbReference>
<dbReference type="Gene3D" id="3.30.40.10">
    <property type="entry name" value="Zinc/RING finger domain, C3HC4 (zinc finger)"/>
    <property type="match status" value="1"/>
</dbReference>
<feature type="compositionally biased region" description="Polar residues" evidence="3">
    <location>
        <begin position="1"/>
        <end position="12"/>
    </location>
</feature>
<evidence type="ECO:0000313" key="5">
    <source>
        <dbReference type="EMBL" id="PKA66492.1"/>
    </source>
</evidence>
<keyword evidence="1" id="KW-0479">Metal-binding</keyword>
<dbReference type="CDD" id="cd23128">
    <property type="entry name" value="RING-HC_MIP1-like"/>
    <property type="match status" value="1"/>
</dbReference>
<keyword evidence="6" id="KW-1185">Reference proteome</keyword>
<dbReference type="InterPro" id="IPR001841">
    <property type="entry name" value="Znf_RING"/>
</dbReference>
<dbReference type="PANTHER" id="PTHR46405:SF2">
    <property type="entry name" value="OS05G0141500 PROTEIN"/>
    <property type="match status" value="1"/>
</dbReference>
<reference evidence="5 6" key="1">
    <citation type="journal article" date="2017" name="Nature">
        <title>The Apostasia genome and the evolution of orchids.</title>
        <authorList>
            <person name="Zhang G.Q."/>
            <person name="Liu K.W."/>
            <person name="Li Z."/>
            <person name="Lohaus R."/>
            <person name="Hsiao Y.Y."/>
            <person name="Niu S.C."/>
            <person name="Wang J.Y."/>
            <person name="Lin Y.C."/>
            <person name="Xu Q."/>
            <person name="Chen L.J."/>
            <person name="Yoshida K."/>
            <person name="Fujiwara S."/>
            <person name="Wang Z.W."/>
            <person name="Zhang Y.Q."/>
            <person name="Mitsuda N."/>
            <person name="Wang M."/>
            <person name="Liu G.H."/>
            <person name="Pecoraro L."/>
            <person name="Huang H.X."/>
            <person name="Xiao X.J."/>
            <person name="Lin M."/>
            <person name="Wu X.Y."/>
            <person name="Wu W.L."/>
            <person name="Chen Y.Y."/>
            <person name="Chang S.B."/>
            <person name="Sakamoto S."/>
            <person name="Ohme-Takagi M."/>
            <person name="Yagi M."/>
            <person name="Zeng S.J."/>
            <person name="Shen C.Y."/>
            <person name="Yeh C.M."/>
            <person name="Luo Y.B."/>
            <person name="Tsai W.C."/>
            <person name="Van de Peer Y."/>
            <person name="Liu Z.J."/>
        </authorList>
    </citation>
    <scope>NUCLEOTIDE SEQUENCE [LARGE SCALE GENOMIC DNA]</scope>
    <source>
        <strain evidence="6">cv. Shenzhen</strain>
        <tissue evidence="5">Stem</tissue>
    </source>
</reference>
<evidence type="ECO:0000313" key="6">
    <source>
        <dbReference type="Proteomes" id="UP000236161"/>
    </source>
</evidence>
<dbReference type="OrthoDB" id="774873at2759"/>
<evidence type="ECO:0000259" key="4">
    <source>
        <dbReference type="PROSITE" id="PS50089"/>
    </source>
</evidence>
<feature type="region of interest" description="Disordered" evidence="3">
    <location>
        <begin position="342"/>
        <end position="376"/>
    </location>
</feature>
<dbReference type="Pfam" id="PF20235">
    <property type="entry name" value="PIR2-like_helical"/>
    <property type="match status" value="1"/>
</dbReference>
<protein>
    <submittedName>
        <fullName evidence="5">E3 ubiquitin-protein ligase RF298</fullName>
    </submittedName>
</protein>
<organism evidence="5 6">
    <name type="scientific">Apostasia shenzhenica</name>
    <dbReference type="NCBI Taxonomy" id="1088818"/>
    <lineage>
        <taxon>Eukaryota</taxon>
        <taxon>Viridiplantae</taxon>
        <taxon>Streptophyta</taxon>
        <taxon>Embryophyta</taxon>
        <taxon>Tracheophyta</taxon>
        <taxon>Spermatophyta</taxon>
        <taxon>Magnoliopsida</taxon>
        <taxon>Liliopsida</taxon>
        <taxon>Asparagales</taxon>
        <taxon>Orchidaceae</taxon>
        <taxon>Apostasioideae</taxon>
        <taxon>Apostasia</taxon>
    </lineage>
</organism>
<evidence type="ECO:0000256" key="3">
    <source>
        <dbReference type="SAM" id="MobiDB-lite"/>
    </source>
</evidence>
<dbReference type="STRING" id="1088818.A0A2I0BFE4"/>
<accession>A0A2I0BFE4</accession>
<gene>
    <name evidence="5" type="primary">RF298</name>
    <name evidence="5" type="ORF">AXF42_Ash003146</name>
</gene>
<dbReference type="Proteomes" id="UP000236161">
    <property type="component" value="Unassembled WGS sequence"/>
</dbReference>
<dbReference type="InterPro" id="IPR046934">
    <property type="entry name" value="PIR2-like"/>
</dbReference>
<evidence type="ECO:0000256" key="1">
    <source>
        <dbReference type="PROSITE-ProRule" id="PRU00175"/>
    </source>
</evidence>
<sequence>MATVVTQGSSPLAASISMREKGSRSKRKFRAEPPLTDSDILNSSPHGECPNYDFFQIEKSPENTNMLLLPCCCNLCRTITCISKEELELEQPHEVDWTNFNENELEDITLRNLNEMFKGAIKTIITYGYTEEVATNAVLNHGICCGCKCSVSDIVDNALAFLRSGKEVDFLLGENVAQDLQNLARSVLADMVNVLRALRPFFSAGDAMWYLLISDFNVSHACAVECDLLCATNDDKKLSSCNINQPEPEVNTICSTSQTLPEVQVSVSRKTYHLGSSKKESLLRHKSVYLEKDHRTFRSKATPRASKHTGVRGLLLSEKARSISDCSGVSVKCTMTKTCKTAGLDSSQTDGNPSLSLSDSISSHHSKSMKKAASPTPLTVANTELSLSLLPSTSNNASCGMGTDPHCSYAGMALDKGLGNWTPQIQKDELILKLIPRLRELEAQKQEWTEWAQQKVMQTAHRLSKDRIELQTMRQEIEEVGRLKKEKQMLEENTKKKFTEMENALSKASCQIEKSNATARSLEVENFELRKEMESAKLQAEESAASCQEVSKRQMKILKKLQSWDRQKLLLQEELTNEKHLLSQLQRHLKEAKEHHDQMEAKWKLEEKSKSEVLFHVKTERKVREKLESSRKSKENEIMIVAENGLQKFKDDIRRLESQITQLRLLADSSKLVAIRSSTDSSYALKVVDGKKNNDRNNSVNKLLDLHEQEAEVRRDRECVMCLSAEMSVVFLPCAHQVVCGSCNELHEREGMKDCPSCRTTIQRRICIRGDELFG</sequence>
<proteinExistence type="predicted"/>
<evidence type="ECO:0000256" key="2">
    <source>
        <dbReference type="SAM" id="Coils"/>
    </source>
</evidence>
<dbReference type="AlphaFoldDB" id="A0A2I0BFE4"/>
<dbReference type="SUPFAM" id="SSF57850">
    <property type="entry name" value="RING/U-box"/>
    <property type="match status" value="1"/>
</dbReference>
<feature type="compositionally biased region" description="Low complexity" evidence="3">
    <location>
        <begin position="354"/>
        <end position="363"/>
    </location>
</feature>
<feature type="domain" description="RING-type" evidence="4">
    <location>
        <begin position="719"/>
        <end position="759"/>
    </location>
</feature>
<keyword evidence="1" id="KW-0863">Zinc-finger</keyword>
<feature type="region of interest" description="Disordered" evidence="3">
    <location>
        <begin position="1"/>
        <end position="43"/>
    </location>
</feature>